<proteinExistence type="predicted"/>
<keyword evidence="2" id="KW-1185">Reference proteome</keyword>
<dbReference type="AlphaFoldDB" id="A0AAW1UZ96"/>
<reference evidence="1 2" key="1">
    <citation type="submission" date="2023-03" db="EMBL/GenBank/DDBJ databases">
        <title>Genome insight into feeding habits of ladybird beetles.</title>
        <authorList>
            <person name="Li H.-S."/>
            <person name="Huang Y.-H."/>
            <person name="Pang H."/>
        </authorList>
    </citation>
    <scope>NUCLEOTIDE SEQUENCE [LARGE SCALE GENOMIC DNA]</scope>
    <source>
        <strain evidence="1">SYSU_2023b</strain>
        <tissue evidence="1">Whole body</tissue>
    </source>
</reference>
<accession>A0AAW1UZ96</accession>
<comment type="caution">
    <text evidence="1">The sequence shown here is derived from an EMBL/GenBank/DDBJ whole genome shotgun (WGS) entry which is preliminary data.</text>
</comment>
<name>A0AAW1UZ96_9CUCU</name>
<gene>
    <name evidence="1" type="ORF">WA026_009132</name>
</gene>
<protein>
    <submittedName>
        <fullName evidence="1">Uncharacterized protein</fullName>
    </submittedName>
</protein>
<dbReference type="EMBL" id="JARQZJ010000094">
    <property type="protein sequence ID" value="KAK9884894.1"/>
    <property type="molecule type" value="Genomic_DNA"/>
</dbReference>
<organism evidence="1 2">
    <name type="scientific">Henosepilachna vigintioctopunctata</name>
    <dbReference type="NCBI Taxonomy" id="420089"/>
    <lineage>
        <taxon>Eukaryota</taxon>
        <taxon>Metazoa</taxon>
        <taxon>Ecdysozoa</taxon>
        <taxon>Arthropoda</taxon>
        <taxon>Hexapoda</taxon>
        <taxon>Insecta</taxon>
        <taxon>Pterygota</taxon>
        <taxon>Neoptera</taxon>
        <taxon>Endopterygota</taxon>
        <taxon>Coleoptera</taxon>
        <taxon>Polyphaga</taxon>
        <taxon>Cucujiformia</taxon>
        <taxon>Coccinelloidea</taxon>
        <taxon>Coccinellidae</taxon>
        <taxon>Epilachninae</taxon>
        <taxon>Epilachnini</taxon>
        <taxon>Henosepilachna</taxon>
    </lineage>
</organism>
<evidence type="ECO:0000313" key="2">
    <source>
        <dbReference type="Proteomes" id="UP001431783"/>
    </source>
</evidence>
<evidence type="ECO:0000313" key="1">
    <source>
        <dbReference type="EMBL" id="KAK9884894.1"/>
    </source>
</evidence>
<sequence length="100" mass="11519">MFPFPYASLNSVAIITNCNTDGTIFSSQMKIDRKSNYFNDLRTEHRNSRVDRWCERTQNRMSTGSCYLDNSCTAAFGGKFRFFSYLSSLLESNNCGRTPR</sequence>
<dbReference type="Proteomes" id="UP001431783">
    <property type="component" value="Unassembled WGS sequence"/>
</dbReference>